<evidence type="ECO:0000259" key="8">
    <source>
        <dbReference type="Pfam" id="PF10277"/>
    </source>
</evidence>
<protein>
    <recommendedName>
        <fullName evidence="8">CWH43-like N-terminal domain-containing protein</fullName>
    </recommendedName>
</protein>
<evidence type="ECO:0000256" key="4">
    <source>
        <dbReference type="ARBA" id="ARBA00022692"/>
    </source>
</evidence>
<evidence type="ECO:0000313" key="10">
    <source>
        <dbReference type="Proteomes" id="UP000749559"/>
    </source>
</evidence>
<gene>
    <name evidence="9" type="ORF">OFUS_LOCUS3749</name>
</gene>
<comment type="subcellular location">
    <subcellularLocation>
        <location evidence="1">Golgi apparatus membrane</location>
        <topology evidence="1">Multi-pass membrane protein</topology>
    </subcellularLocation>
</comment>
<evidence type="ECO:0000256" key="2">
    <source>
        <dbReference type="ARBA" id="ARBA00007414"/>
    </source>
</evidence>
<reference evidence="9" key="1">
    <citation type="submission" date="2022-03" db="EMBL/GenBank/DDBJ databases">
        <authorList>
            <person name="Martin C."/>
        </authorList>
    </citation>
    <scope>NUCLEOTIDE SEQUENCE</scope>
</reference>
<dbReference type="PANTHER" id="PTHR12892:SF11">
    <property type="entry name" value="POST-GPI ATTACHMENT TO PROTEINS FACTOR 2"/>
    <property type="match status" value="1"/>
</dbReference>
<evidence type="ECO:0000256" key="6">
    <source>
        <dbReference type="ARBA" id="ARBA00023034"/>
    </source>
</evidence>
<sequence>MSTSGGKSREIYFQMKAKTVATIVLSLPVFGFITCVWMSIKYNFEASTATHCGVPNFLPSTSSAIGGFTPQRYIWRICIGLHCAPRFMVAVIYYNFHMAQSGNKGGTYGIAVLVNCALNVLENICLICLSMVSSTENYSFHEKSFIGFLICSMVYMLLTLYIYKWGRQGRSMTSQEKRSFRTKLGLFLFSLLSLLFACYFFWRHNKFCESGVYTLFAMCEYTIILANIAFHGTGIMDFKGTLLYDNTLNSQDSVKLD</sequence>
<dbReference type="GO" id="GO:0000139">
    <property type="term" value="C:Golgi membrane"/>
    <property type="evidence" value="ECO:0007669"/>
    <property type="project" value="UniProtKB-SubCell"/>
</dbReference>
<keyword evidence="10" id="KW-1185">Reference proteome</keyword>
<keyword evidence="3" id="KW-0337">GPI-anchor biosynthesis</keyword>
<evidence type="ECO:0000313" key="9">
    <source>
        <dbReference type="EMBL" id="CAH1776586.1"/>
    </source>
</evidence>
<comment type="caution">
    <text evidence="9">The sequence shown here is derived from an EMBL/GenBank/DDBJ whole genome shotgun (WGS) entry which is preliminary data.</text>
</comment>
<name>A0A8J1TG74_OWEFU</name>
<feature type="domain" description="CWH43-like N-terminal" evidence="8">
    <location>
        <begin position="19"/>
        <end position="240"/>
    </location>
</feature>
<dbReference type="Proteomes" id="UP000749559">
    <property type="component" value="Unassembled WGS sequence"/>
</dbReference>
<evidence type="ECO:0000256" key="1">
    <source>
        <dbReference type="ARBA" id="ARBA00004653"/>
    </source>
</evidence>
<keyword evidence="4" id="KW-0812">Transmembrane</keyword>
<evidence type="ECO:0000256" key="3">
    <source>
        <dbReference type="ARBA" id="ARBA00022502"/>
    </source>
</evidence>
<dbReference type="InterPro" id="IPR039545">
    <property type="entry name" value="PGAP2"/>
</dbReference>
<proteinExistence type="inferred from homology"/>
<keyword evidence="5" id="KW-1133">Transmembrane helix</keyword>
<comment type="similarity">
    <text evidence="2">Belongs to the PGAP2 family.</text>
</comment>
<dbReference type="Pfam" id="PF10277">
    <property type="entry name" value="Frag1"/>
    <property type="match status" value="1"/>
</dbReference>
<dbReference type="OrthoDB" id="68581at2759"/>
<dbReference type="AlphaFoldDB" id="A0A8J1TG74"/>
<dbReference type="GO" id="GO:0006506">
    <property type="term" value="P:GPI anchor biosynthetic process"/>
    <property type="evidence" value="ECO:0007669"/>
    <property type="project" value="UniProtKB-KW"/>
</dbReference>
<dbReference type="GO" id="GO:0005789">
    <property type="term" value="C:endoplasmic reticulum membrane"/>
    <property type="evidence" value="ECO:0007669"/>
    <property type="project" value="TreeGrafter"/>
</dbReference>
<dbReference type="PANTHER" id="PTHR12892">
    <property type="entry name" value="FGF RECEPTOR ACTIVATING PROTEIN 1"/>
    <property type="match status" value="1"/>
</dbReference>
<dbReference type="InterPro" id="IPR019402">
    <property type="entry name" value="CWH43_N"/>
</dbReference>
<keyword evidence="6" id="KW-0333">Golgi apparatus</keyword>
<evidence type="ECO:0000256" key="7">
    <source>
        <dbReference type="ARBA" id="ARBA00023136"/>
    </source>
</evidence>
<accession>A0A8J1TG74</accession>
<evidence type="ECO:0000256" key="5">
    <source>
        <dbReference type="ARBA" id="ARBA00022989"/>
    </source>
</evidence>
<dbReference type="EMBL" id="CAIIXF020000002">
    <property type="protein sequence ID" value="CAH1776586.1"/>
    <property type="molecule type" value="Genomic_DNA"/>
</dbReference>
<organism evidence="9 10">
    <name type="scientific">Owenia fusiformis</name>
    <name type="common">Polychaete worm</name>
    <dbReference type="NCBI Taxonomy" id="6347"/>
    <lineage>
        <taxon>Eukaryota</taxon>
        <taxon>Metazoa</taxon>
        <taxon>Spiralia</taxon>
        <taxon>Lophotrochozoa</taxon>
        <taxon>Annelida</taxon>
        <taxon>Polychaeta</taxon>
        <taxon>Sedentaria</taxon>
        <taxon>Canalipalpata</taxon>
        <taxon>Sabellida</taxon>
        <taxon>Oweniida</taxon>
        <taxon>Oweniidae</taxon>
        <taxon>Owenia</taxon>
    </lineage>
</organism>
<keyword evidence="7" id="KW-0472">Membrane</keyword>